<comment type="similarity">
    <text evidence="1">Belongs to the nematode receptor-like protein sre family.</text>
</comment>
<dbReference type="InterPro" id="IPR004151">
    <property type="entry name" value="7TM_GPCR_serpentine_rcpt_Sre"/>
</dbReference>
<keyword evidence="4" id="KW-1185">Reference proteome</keyword>
<protein>
    <submittedName>
        <fullName evidence="3">Uncharacterized protein</fullName>
    </submittedName>
</protein>
<evidence type="ECO:0000256" key="1">
    <source>
        <dbReference type="ARBA" id="ARBA00006803"/>
    </source>
</evidence>
<feature type="transmembrane region" description="Helical" evidence="2">
    <location>
        <begin position="128"/>
        <end position="149"/>
    </location>
</feature>
<reference evidence="3 4" key="1">
    <citation type="submission" date="2018-11" db="EMBL/GenBank/DDBJ databases">
        <authorList>
            <consortium name="Pathogen Informatics"/>
        </authorList>
    </citation>
    <scope>NUCLEOTIDE SEQUENCE [LARGE SCALE GENOMIC DNA]</scope>
    <source>
        <strain evidence="3 4">MHpl1</strain>
    </source>
</reference>
<evidence type="ECO:0000313" key="4">
    <source>
        <dbReference type="Proteomes" id="UP000268014"/>
    </source>
</evidence>
<dbReference type="Pfam" id="PF03125">
    <property type="entry name" value="Sre"/>
    <property type="match status" value="1"/>
</dbReference>
<gene>
    <name evidence="3" type="ORF">HPLM_LOCUS2859</name>
</gene>
<dbReference type="AlphaFoldDB" id="A0A3P7WHT7"/>
<evidence type="ECO:0000256" key="2">
    <source>
        <dbReference type="SAM" id="Phobius"/>
    </source>
</evidence>
<keyword evidence="2" id="KW-1133">Transmembrane helix</keyword>
<proteinExistence type="inferred from homology"/>
<dbReference type="GO" id="GO:0007606">
    <property type="term" value="P:sensory perception of chemical stimulus"/>
    <property type="evidence" value="ECO:0007669"/>
    <property type="project" value="InterPro"/>
</dbReference>
<name>A0A3P7WHT7_HAEPC</name>
<dbReference type="Proteomes" id="UP000268014">
    <property type="component" value="Unassembled WGS sequence"/>
</dbReference>
<organism evidence="3 4">
    <name type="scientific">Haemonchus placei</name>
    <name type="common">Barber's pole worm</name>
    <dbReference type="NCBI Taxonomy" id="6290"/>
    <lineage>
        <taxon>Eukaryota</taxon>
        <taxon>Metazoa</taxon>
        <taxon>Ecdysozoa</taxon>
        <taxon>Nematoda</taxon>
        <taxon>Chromadorea</taxon>
        <taxon>Rhabditida</taxon>
        <taxon>Rhabditina</taxon>
        <taxon>Rhabditomorpha</taxon>
        <taxon>Strongyloidea</taxon>
        <taxon>Trichostrongylidae</taxon>
        <taxon>Haemonchus</taxon>
    </lineage>
</organism>
<dbReference type="GO" id="GO:0016020">
    <property type="term" value="C:membrane"/>
    <property type="evidence" value="ECO:0007669"/>
    <property type="project" value="InterPro"/>
</dbReference>
<keyword evidence="2" id="KW-0472">Membrane</keyword>
<dbReference type="EMBL" id="UZAF01007267">
    <property type="protein sequence ID" value="VDO17248.1"/>
    <property type="molecule type" value="Genomic_DNA"/>
</dbReference>
<accession>A0A3P7WHT7</accession>
<sequence length="187" mass="21483">MTTNFPSFQYHYCMLYMALPSRITIILYALKIIDVPGGFALRVVFYSSNNFFLKKRIVISFIKYPTAFMEADNCKATENLHSTPPFLIVCYVNIFCKSMLSIALLTTLMERFIASHYISDYETKSRPWIAVAAIIISFSTSSLCTFALFTGKERFEFKTTITTSVGFSYRVICYNCLPSFLLLRDAR</sequence>
<evidence type="ECO:0000313" key="3">
    <source>
        <dbReference type="EMBL" id="VDO17248.1"/>
    </source>
</evidence>
<keyword evidence="2" id="KW-0812">Transmembrane</keyword>
<feature type="transmembrane region" description="Helical" evidence="2">
    <location>
        <begin position="86"/>
        <end position="108"/>
    </location>
</feature>